<accession>Q2SB79</accession>
<evidence type="ECO:0000259" key="7">
    <source>
        <dbReference type="PROSITE" id="PS50156"/>
    </source>
</evidence>
<feature type="transmembrane region" description="Helical" evidence="6">
    <location>
        <begin position="237"/>
        <end position="256"/>
    </location>
</feature>
<keyword evidence="9" id="KW-1185">Reference proteome</keyword>
<keyword evidence="3 6" id="KW-0812">Transmembrane</keyword>
<feature type="transmembrane region" description="Helical" evidence="6">
    <location>
        <begin position="735"/>
        <end position="755"/>
    </location>
</feature>
<feature type="transmembrane region" description="Helical" evidence="6">
    <location>
        <begin position="838"/>
        <end position="861"/>
    </location>
</feature>
<evidence type="ECO:0000256" key="4">
    <source>
        <dbReference type="ARBA" id="ARBA00022989"/>
    </source>
</evidence>
<feature type="transmembrane region" description="Helical" evidence="6">
    <location>
        <begin position="363"/>
        <end position="388"/>
    </location>
</feature>
<dbReference type="EMBL" id="CP000155">
    <property type="protein sequence ID" value="ABC32095.1"/>
    <property type="molecule type" value="Genomic_DNA"/>
</dbReference>
<feature type="transmembrane region" description="Helical" evidence="6">
    <location>
        <begin position="334"/>
        <end position="357"/>
    </location>
</feature>
<dbReference type="InterPro" id="IPR001036">
    <property type="entry name" value="Acrflvin-R"/>
</dbReference>
<dbReference type="HOGENOM" id="CLU_008861_3_0_6"/>
<reference evidence="8 9" key="1">
    <citation type="journal article" date="2005" name="Nucleic Acids Res.">
        <title>Genomic blueprint of Hahella chejuensis, a marine microbe producing an algicidal agent.</title>
        <authorList>
            <person name="Jeong H."/>
            <person name="Yim J.H."/>
            <person name="Lee C."/>
            <person name="Choi S.-H."/>
            <person name="Park Y.K."/>
            <person name="Yoon S.H."/>
            <person name="Hur C.-G."/>
            <person name="Kang H.-Y."/>
            <person name="Kim D."/>
            <person name="Lee H.H."/>
            <person name="Park K.H."/>
            <person name="Park S.-H."/>
            <person name="Park H.-S."/>
            <person name="Lee H.K."/>
            <person name="Oh T.K."/>
            <person name="Kim J.F."/>
        </authorList>
    </citation>
    <scope>NUCLEOTIDE SEQUENCE [LARGE SCALE GENOMIC DNA]</scope>
    <source>
        <strain evidence="8 9">KCTC 2396</strain>
    </source>
</reference>
<feature type="domain" description="SSD" evidence="7">
    <location>
        <begin position="261"/>
        <end position="388"/>
    </location>
</feature>
<evidence type="ECO:0000256" key="6">
    <source>
        <dbReference type="SAM" id="Phobius"/>
    </source>
</evidence>
<name>Q2SB79_HAHCH</name>
<evidence type="ECO:0000256" key="1">
    <source>
        <dbReference type="ARBA" id="ARBA00004651"/>
    </source>
</evidence>
<dbReference type="PROSITE" id="PS50156">
    <property type="entry name" value="SSD"/>
    <property type="match status" value="1"/>
</dbReference>
<comment type="subcellular location">
    <subcellularLocation>
        <location evidence="1">Cell membrane</location>
        <topology evidence="1">Multi-pass membrane protein</topology>
    </subcellularLocation>
</comment>
<keyword evidence="5 6" id="KW-0472">Membrane</keyword>
<keyword evidence="2" id="KW-1003">Cell membrane</keyword>
<protein>
    <submittedName>
        <fullName evidence="8">Predicted exporters of the RND superfamily</fullName>
    </submittedName>
</protein>
<dbReference type="PRINTS" id="PR00702">
    <property type="entry name" value="ACRIFLAVINRP"/>
</dbReference>
<dbReference type="PANTHER" id="PTHR33406:SF13">
    <property type="entry name" value="MEMBRANE PROTEIN YDFJ"/>
    <property type="match status" value="1"/>
</dbReference>
<dbReference type="InterPro" id="IPR004869">
    <property type="entry name" value="MMPL_dom"/>
</dbReference>
<feature type="transmembrane region" description="Helical" evidence="6">
    <location>
        <begin position="263"/>
        <end position="282"/>
    </location>
</feature>
<dbReference type="Proteomes" id="UP000000238">
    <property type="component" value="Chromosome"/>
</dbReference>
<dbReference type="PANTHER" id="PTHR33406">
    <property type="entry name" value="MEMBRANE PROTEIN MJ1562-RELATED"/>
    <property type="match status" value="1"/>
</dbReference>
<dbReference type="SUPFAM" id="SSF82866">
    <property type="entry name" value="Multidrug efflux transporter AcrB transmembrane domain"/>
    <property type="match status" value="2"/>
</dbReference>
<dbReference type="Pfam" id="PF03176">
    <property type="entry name" value="MMPL"/>
    <property type="match status" value="2"/>
</dbReference>
<keyword evidence="4 6" id="KW-1133">Transmembrane helix</keyword>
<organism evidence="8 9">
    <name type="scientific">Hahella chejuensis (strain KCTC 2396)</name>
    <dbReference type="NCBI Taxonomy" id="349521"/>
    <lineage>
        <taxon>Bacteria</taxon>
        <taxon>Pseudomonadati</taxon>
        <taxon>Pseudomonadota</taxon>
        <taxon>Gammaproteobacteria</taxon>
        <taxon>Oceanospirillales</taxon>
        <taxon>Hahellaceae</taxon>
        <taxon>Hahella</taxon>
    </lineage>
</organism>
<dbReference type="GO" id="GO:0005886">
    <property type="term" value="C:plasma membrane"/>
    <property type="evidence" value="ECO:0007669"/>
    <property type="project" value="UniProtKB-SubCell"/>
</dbReference>
<dbReference type="InterPro" id="IPR050545">
    <property type="entry name" value="Mycobact_MmpL"/>
</dbReference>
<dbReference type="InterPro" id="IPR000731">
    <property type="entry name" value="SSD"/>
</dbReference>
<proteinExistence type="predicted"/>
<evidence type="ECO:0000313" key="8">
    <source>
        <dbReference type="EMBL" id="ABC32095.1"/>
    </source>
</evidence>
<dbReference type="GO" id="GO:0022857">
    <property type="term" value="F:transmembrane transporter activity"/>
    <property type="evidence" value="ECO:0007669"/>
    <property type="project" value="InterPro"/>
</dbReference>
<evidence type="ECO:0000256" key="2">
    <source>
        <dbReference type="ARBA" id="ARBA00022475"/>
    </source>
</evidence>
<gene>
    <name evidence="8" type="ordered locus">HCH_05429</name>
</gene>
<dbReference type="RefSeq" id="WP_011399159.1">
    <property type="nucleotide sequence ID" value="NC_007645.1"/>
</dbReference>
<evidence type="ECO:0000313" key="9">
    <source>
        <dbReference type="Proteomes" id="UP000000238"/>
    </source>
</evidence>
<evidence type="ECO:0000256" key="3">
    <source>
        <dbReference type="ARBA" id="ARBA00022692"/>
    </source>
</evidence>
<feature type="transmembrane region" description="Helical" evidence="6">
    <location>
        <begin position="761"/>
        <end position="783"/>
    </location>
</feature>
<dbReference type="AlphaFoldDB" id="Q2SB79"/>
<dbReference type="STRING" id="349521.HCH_05429"/>
<dbReference type="OrthoDB" id="9803781at2"/>
<dbReference type="Gene3D" id="1.20.1640.10">
    <property type="entry name" value="Multidrug efflux transporter AcrB transmembrane domain"/>
    <property type="match status" value="2"/>
</dbReference>
<feature type="transmembrane region" description="Helical" evidence="6">
    <location>
        <begin position="428"/>
        <end position="445"/>
    </location>
</feature>
<feature type="transmembrane region" description="Helical" evidence="6">
    <location>
        <begin position="814"/>
        <end position="832"/>
    </location>
</feature>
<feature type="transmembrane region" description="Helical" evidence="6">
    <location>
        <begin position="294"/>
        <end position="314"/>
    </location>
</feature>
<dbReference type="KEGG" id="hch:HCH_05429"/>
<sequence length="877" mass="97208">MLTLSEHASRHPKFWFRLSGALCLLLILLAAAPTLSPATFSFLNPLHIDTDPENMLREDEPVRVTHNHLKQEFSLYDVVVVGVINRDHPQGVFNARSLKDVYDLAAFTQGLRWEENGREQGVVGVDLMAPSTVDNIEQAGLGTVRFEWLMPSPPANDAAALQVAEKAMRIPMLRDTLVSSDQKALALYVPITSKDISYQIAEKLRAKVAEFDSDDEYHITGLPVAQDQFGVEMFKQMAISAPLAMLLIFLLMWWFFRHLRLVLAPLAVAMISVILTMGLLVVTGNTVHIMSSMIPIFVMPIAVLDAVHILSDFFDRYPRIRDRNKTIREVMEELSAPMLYTSITTCAGFASLAFTPIPPVQVFGVFVSIGVGLAWLLTITLVPAYIMLMPEDSLQGFGMSADKEGEEHTALARFLHALGRFTYRRAKLVLLATLVVAVGAGYGISKIQINDNPVKWFAESHPIRVADQALNERFAGTYMAYLALQPAAPATLDDARNRVAALLDETDAAIQEPARAIIAGTTAQTRDEWLREAQDAVADAREQADTDALWDAWDALGQGLDSVRQSAETFKQPEILAYIETLQKYLQETGLVGKSNALPDIVKTVHRELMQGEAEAFRIPASAPAVGQTLITYQSSHRPQDLWRFVTPDYRNTNLWIQLKSGDNKDMAAVVAAVDRFLEESPAPAALKHEWFGLTYINVVWQEKMVSGMLEAFLGSFLIVLAMMAFLFRSLWWGLLSMLPLTVTIGAIYGVIGWIGKDYDMPVAVLSALSLGLAVDYAIHFLARSRFLYRQTGSWRETVDAVFGEPARAITRNVIVIGVGFLPLLAAPLIPYQTVGVFISSILLFAGVATLLILPALLTAFDRFLFKNLQPTREAEI</sequence>
<evidence type="ECO:0000256" key="5">
    <source>
        <dbReference type="ARBA" id="ARBA00023136"/>
    </source>
</evidence>
<feature type="transmembrane region" description="Helical" evidence="6">
    <location>
        <begin position="705"/>
        <end position="728"/>
    </location>
</feature>
<dbReference type="eggNOG" id="COG1033">
    <property type="taxonomic scope" value="Bacteria"/>
</dbReference>